<dbReference type="Proteomes" id="UP001276659">
    <property type="component" value="Unassembled WGS sequence"/>
</dbReference>
<evidence type="ECO:0000256" key="1">
    <source>
        <dbReference type="SAM" id="MobiDB-lite"/>
    </source>
</evidence>
<feature type="compositionally biased region" description="Basic and acidic residues" evidence="1">
    <location>
        <begin position="102"/>
        <end position="112"/>
    </location>
</feature>
<feature type="region of interest" description="Disordered" evidence="1">
    <location>
        <begin position="1"/>
        <end position="112"/>
    </location>
</feature>
<dbReference type="EMBL" id="JASNWA010000006">
    <property type="protein sequence ID" value="KAK3175178.1"/>
    <property type="molecule type" value="Genomic_DNA"/>
</dbReference>
<name>A0AAD9ZCE8_9LECA</name>
<feature type="compositionally biased region" description="Basic residues" evidence="1">
    <location>
        <begin position="54"/>
        <end position="70"/>
    </location>
</feature>
<organism evidence="2 3">
    <name type="scientific">Lepraria neglecta</name>
    <dbReference type="NCBI Taxonomy" id="209136"/>
    <lineage>
        <taxon>Eukaryota</taxon>
        <taxon>Fungi</taxon>
        <taxon>Dikarya</taxon>
        <taxon>Ascomycota</taxon>
        <taxon>Pezizomycotina</taxon>
        <taxon>Lecanoromycetes</taxon>
        <taxon>OSLEUM clade</taxon>
        <taxon>Lecanoromycetidae</taxon>
        <taxon>Lecanorales</taxon>
        <taxon>Lecanorineae</taxon>
        <taxon>Stereocaulaceae</taxon>
        <taxon>Lepraria</taxon>
    </lineage>
</organism>
<evidence type="ECO:0000313" key="2">
    <source>
        <dbReference type="EMBL" id="KAK3175178.1"/>
    </source>
</evidence>
<protein>
    <submittedName>
        <fullName evidence="2">Uncharacterized protein</fullName>
    </submittedName>
</protein>
<keyword evidence="3" id="KW-1185">Reference proteome</keyword>
<sequence length="112" mass="12599">MPSRSNPNTPTPLKPKTARTLKSKRQNTQRLARNKITKPTPHTSQAIRRAAPLSRKKARKMDKKIGHAKQRAMEEAGEVEMKDIEEAKSRDKESGRVVAEGEEAKMELDGVQ</sequence>
<feature type="compositionally biased region" description="Basic and acidic residues" evidence="1">
    <location>
        <begin position="71"/>
        <end position="95"/>
    </location>
</feature>
<reference evidence="2" key="1">
    <citation type="submission" date="2022-11" db="EMBL/GenBank/DDBJ databases">
        <title>Chromosomal genome sequence assembly and mating type (MAT) locus characterization of the leprose asexual lichenized fungus Lepraria neglecta (Nyl.) Erichsen.</title>
        <authorList>
            <person name="Allen J.L."/>
            <person name="Pfeffer B."/>
        </authorList>
    </citation>
    <scope>NUCLEOTIDE SEQUENCE</scope>
    <source>
        <strain evidence="2">Allen 5258</strain>
    </source>
</reference>
<gene>
    <name evidence="2" type="ORF">OEA41_002424</name>
</gene>
<proteinExistence type="predicted"/>
<feature type="compositionally biased region" description="Basic residues" evidence="1">
    <location>
        <begin position="16"/>
        <end position="36"/>
    </location>
</feature>
<accession>A0AAD9ZCE8</accession>
<comment type="caution">
    <text evidence="2">The sequence shown here is derived from an EMBL/GenBank/DDBJ whole genome shotgun (WGS) entry which is preliminary data.</text>
</comment>
<evidence type="ECO:0000313" key="3">
    <source>
        <dbReference type="Proteomes" id="UP001276659"/>
    </source>
</evidence>
<dbReference type="AlphaFoldDB" id="A0AAD9ZCE8"/>